<gene>
    <name evidence="1" type="ORF">GUITHDRAFT_103710</name>
</gene>
<dbReference type="EnsemblProtists" id="EKX50476">
    <property type="protein sequence ID" value="EKX50476"/>
    <property type="gene ID" value="GUITHDRAFT_103710"/>
</dbReference>
<reference evidence="1 3" key="1">
    <citation type="journal article" date="2012" name="Nature">
        <title>Algal genomes reveal evolutionary mosaicism and the fate of nucleomorphs.</title>
        <authorList>
            <consortium name="DOE Joint Genome Institute"/>
            <person name="Curtis B.A."/>
            <person name="Tanifuji G."/>
            <person name="Burki F."/>
            <person name="Gruber A."/>
            <person name="Irimia M."/>
            <person name="Maruyama S."/>
            <person name="Arias M.C."/>
            <person name="Ball S.G."/>
            <person name="Gile G.H."/>
            <person name="Hirakawa Y."/>
            <person name="Hopkins J.F."/>
            <person name="Kuo A."/>
            <person name="Rensing S.A."/>
            <person name="Schmutz J."/>
            <person name="Symeonidi A."/>
            <person name="Elias M."/>
            <person name="Eveleigh R.J."/>
            <person name="Herman E.K."/>
            <person name="Klute M.J."/>
            <person name="Nakayama T."/>
            <person name="Obornik M."/>
            <person name="Reyes-Prieto A."/>
            <person name="Armbrust E.V."/>
            <person name="Aves S.J."/>
            <person name="Beiko R.G."/>
            <person name="Coutinho P."/>
            <person name="Dacks J.B."/>
            <person name="Durnford D.G."/>
            <person name="Fast N.M."/>
            <person name="Green B.R."/>
            <person name="Grisdale C.J."/>
            <person name="Hempel F."/>
            <person name="Henrissat B."/>
            <person name="Hoppner M.P."/>
            <person name="Ishida K."/>
            <person name="Kim E."/>
            <person name="Koreny L."/>
            <person name="Kroth P.G."/>
            <person name="Liu Y."/>
            <person name="Malik S.B."/>
            <person name="Maier U.G."/>
            <person name="McRose D."/>
            <person name="Mock T."/>
            <person name="Neilson J.A."/>
            <person name="Onodera N.T."/>
            <person name="Poole A.M."/>
            <person name="Pritham E.J."/>
            <person name="Richards T.A."/>
            <person name="Rocap G."/>
            <person name="Roy S.W."/>
            <person name="Sarai C."/>
            <person name="Schaack S."/>
            <person name="Shirato S."/>
            <person name="Slamovits C.H."/>
            <person name="Spencer D.F."/>
            <person name="Suzuki S."/>
            <person name="Worden A.Z."/>
            <person name="Zauner S."/>
            <person name="Barry K."/>
            <person name="Bell C."/>
            <person name="Bharti A.K."/>
            <person name="Crow J.A."/>
            <person name="Grimwood J."/>
            <person name="Kramer R."/>
            <person name="Lindquist E."/>
            <person name="Lucas S."/>
            <person name="Salamov A."/>
            <person name="McFadden G.I."/>
            <person name="Lane C.E."/>
            <person name="Keeling P.J."/>
            <person name="Gray M.W."/>
            <person name="Grigoriev I.V."/>
            <person name="Archibald J.M."/>
        </authorList>
    </citation>
    <scope>NUCLEOTIDE SEQUENCE</scope>
    <source>
        <strain evidence="1 3">CCMP2712</strain>
    </source>
</reference>
<organism evidence="1">
    <name type="scientific">Guillardia theta (strain CCMP2712)</name>
    <name type="common">Cryptophyte</name>
    <dbReference type="NCBI Taxonomy" id="905079"/>
    <lineage>
        <taxon>Eukaryota</taxon>
        <taxon>Cryptophyceae</taxon>
        <taxon>Pyrenomonadales</taxon>
        <taxon>Geminigeraceae</taxon>
        <taxon>Guillardia</taxon>
    </lineage>
</organism>
<reference evidence="3" key="2">
    <citation type="submission" date="2012-11" db="EMBL/GenBank/DDBJ databases">
        <authorList>
            <person name="Kuo A."/>
            <person name="Curtis B.A."/>
            <person name="Tanifuji G."/>
            <person name="Burki F."/>
            <person name="Gruber A."/>
            <person name="Irimia M."/>
            <person name="Maruyama S."/>
            <person name="Arias M.C."/>
            <person name="Ball S.G."/>
            <person name="Gile G.H."/>
            <person name="Hirakawa Y."/>
            <person name="Hopkins J.F."/>
            <person name="Rensing S.A."/>
            <person name="Schmutz J."/>
            <person name="Symeonidi A."/>
            <person name="Elias M."/>
            <person name="Eveleigh R.J."/>
            <person name="Herman E.K."/>
            <person name="Klute M.J."/>
            <person name="Nakayama T."/>
            <person name="Obornik M."/>
            <person name="Reyes-Prieto A."/>
            <person name="Armbrust E.V."/>
            <person name="Aves S.J."/>
            <person name="Beiko R.G."/>
            <person name="Coutinho P."/>
            <person name="Dacks J.B."/>
            <person name="Durnford D.G."/>
            <person name="Fast N.M."/>
            <person name="Green B.R."/>
            <person name="Grisdale C."/>
            <person name="Hempe F."/>
            <person name="Henrissat B."/>
            <person name="Hoppner M.P."/>
            <person name="Ishida K.-I."/>
            <person name="Kim E."/>
            <person name="Koreny L."/>
            <person name="Kroth P.G."/>
            <person name="Liu Y."/>
            <person name="Malik S.-B."/>
            <person name="Maier U.G."/>
            <person name="McRose D."/>
            <person name="Mock T."/>
            <person name="Neilson J.A."/>
            <person name="Onodera N.T."/>
            <person name="Poole A.M."/>
            <person name="Pritham E.J."/>
            <person name="Richards T.A."/>
            <person name="Rocap G."/>
            <person name="Roy S.W."/>
            <person name="Sarai C."/>
            <person name="Schaack S."/>
            <person name="Shirato S."/>
            <person name="Slamovits C.H."/>
            <person name="Spencer D.F."/>
            <person name="Suzuki S."/>
            <person name="Worden A.Z."/>
            <person name="Zauner S."/>
            <person name="Barry K."/>
            <person name="Bell C."/>
            <person name="Bharti A.K."/>
            <person name="Crow J.A."/>
            <person name="Grimwood J."/>
            <person name="Kramer R."/>
            <person name="Lindquist E."/>
            <person name="Lucas S."/>
            <person name="Salamov A."/>
            <person name="McFadden G.I."/>
            <person name="Lane C.E."/>
            <person name="Keeling P.J."/>
            <person name="Gray M.W."/>
            <person name="Grigoriev I.V."/>
            <person name="Archibald J.M."/>
        </authorList>
    </citation>
    <scope>NUCLEOTIDE SEQUENCE</scope>
    <source>
        <strain evidence="3">CCMP2712</strain>
    </source>
</reference>
<reference evidence="2" key="3">
    <citation type="submission" date="2016-03" db="UniProtKB">
        <authorList>
            <consortium name="EnsemblProtists"/>
        </authorList>
    </citation>
    <scope>IDENTIFICATION</scope>
</reference>
<evidence type="ECO:0000313" key="3">
    <source>
        <dbReference type="Proteomes" id="UP000011087"/>
    </source>
</evidence>
<sequence length="128" mass="14263">MDRRLVDRKLGDKWIGDGSVEDGLIGYGWVGDGLIEAKAKRESIRFEGNATNSKKMRSSMFNILTSDPMAKVMPMQEIMNRIIVDQRLHAGEVSDTQLALADMKARRFGHKKTGSARSGDLDCSPFCK</sequence>
<proteinExistence type="predicted"/>
<dbReference type="RefSeq" id="XP_005837456.1">
    <property type="nucleotide sequence ID" value="XM_005837399.1"/>
</dbReference>
<keyword evidence="3" id="KW-1185">Reference proteome</keyword>
<dbReference type="GeneID" id="17307312"/>
<dbReference type="PaxDb" id="55529-EKX50476"/>
<protein>
    <submittedName>
        <fullName evidence="1 2">Uncharacterized protein</fullName>
    </submittedName>
</protein>
<dbReference type="KEGG" id="gtt:GUITHDRAFT_103710"/>
<evidence type="ECO:0000313" key="2">
    <source>
        <dbReference type="EnsemblProtists" id="EKX50476"/>
    </source>
</evidence>
<name>L1JPG0_GUITC</name>
<evidence type="ECO:0000313" key="1">
    <source>
        <dbReference type="EMBL" id="EKX50476.1"/>
    </source>
</evidence>
<dbReference type="EMBL" id="JH992978">
    <property type="protein sequence ID" value="EKX50476.1"/>
    <property type="molecule type" value="Genomic_DNA"/>
</dbReference>
<dbReference type="Proteomes" id="UP000011087">
    <property type="component" value="Unassembled WGS sequence"/>
</dbReference>
<accession>L1JPG0</accession>
<dbReference type="AlphaFoldDB" id="L1JPG0"/>
<dbReference type="HOGENOM" id="CLU_1963773_0_0_1"/>